<organism evidence="1 2">
    <name type="scientific">Haloferax mucosum ATCC BAA-1512</name>
    <dbReference type="NCBI Taxonomy" id="662479"/>
    <lineage>
        <taxon>Archaea</taxon>
        <taxon>Methanobacteriati</taxon>
        <taxon>Methanobacteriota</taxon>
        <taxon>Stenosarchaea group</taxon>
        <taxon>Halobacteria</taxon>
        <taxon>Halobacteriales</taxon>
        <taxon>Haloferacaceae</taxon>
        <taxon>Haloferax</taxon>
    </lineage>
</organism>
<accession>M0IHL7</accession>
<dbReference type="Pfam" id="PF19792">
    <property type="entry name" value="DUF6276"/>
    <property type="match status" value="1"/>
</dbReference>
<evidence type="ECO:0000313" key="1">
    <source>
        <dbReference type="EMBL" id="ELZ94954.1"/>
    </source>
</evidence>
<evidence type="ECO:0008006" key="3">
    <source>
        <dbReference type="Google" id="ProtNLM"/>
    </source>
</evidence>
<dbReference type="PATRIC" id="fig|662479.7.peg.1573"/>
<dbReference type="AlphaFoldDB" id="M0IHL7"/>
<comment type="caution">
    <text evidence="1">The sequence shown here is derived from an EMBL/GenBank/DDBJ whole genome shotgun (WGS) entry which is preliminary data.</text>
</comment>
<reference evidence="1 2" key="1">
    <citation type="journal article" date="2014" name="PLoS Genet.">
        <title>Phylogenetically driven sequencing of extremely halophilic archaea reveals strategies for static and dynamic osmo-response.</title>
        <authorList>
            <person name="Becker E.A."/>
            <person name="Seitzer P.M."/>
            <person name="Tritt A."/>
            <person name="Larsen D."/>
            <person name="Krusor M."/>
            <person name="Yao A.I."/>
            <person name="Wu D."/>
            <person name="Madern D."/>
            <person name="Eisen J.A."/>
            <person name="Darling A.E."/>
            <person name="Facciotti M.T."/>
        </authorList>
    </citation>
    <scope>NUCLEOTIDE SEQUENCE [LARGE SCALE GENOMIC DNA]</scope>
    <source>
        <strain evidence="1 2">ATCC BAA-1512</strain>
    </source>
</reference>
<dbReference type="EMBL" id="AOLN01000011">
    <property type="protein sequence ID" value="ELZ94954.1"/>
    <property type="molecule type" value="Genomic_DNA"/>
</dbReference>
<dbReference type="RefSeq" id="WP_008319776.1">
    <property type="nucleotide sequence ID" value="NZ_AOLN01000011.1"/>
</dbReference>
<sequence length="127" mass="13447">MSCPDCGGEEAVFSVPEPLEEYTPEAALTLALCSDCLRVHPSDSHPTEDASRPLAGVVPLGDGGAAIAVLVSLLDSLALNRTGIVDCVEFAERSGVDVQLTLGRLQREATDPHFDVAQRQAQLESFL</sequence>
<name>M0IHL7_9EURY</name>
<keyword evidence="2" id="KW-1185">Reference proteome</keyword>
<dbReference type="Proteomes" id="UP000011550">
    <property type="component" value="Unassembled WGS sequence"/>
</dbReference>
<gene>
    <name evidence="1" type="ORF">C440_07757</name>
</gene>
<protein>
    <recommendedName>
        <fullName evidence="3">Small CPxCG-related zinc finger protein</fullName>
    </recommendedName>
</protein>
<dbReference type="InterPro" id="IPR046243">
    <property type="entry name" value="DUF6276"/>
</dbReference>
<proteinExistence type="predicted"/>
<evidence type="ECO:0000313" key="2">
    <source>
        <dbReference type="Proteomes" id="UP000011550"/>
    </source>
</evidence>
<dbReference type="OrthoDB" id="212944at2157"/>